<protein>
    <submittedName>
        <fullName evidence="2">MEG-27 protein</fullName>
    </submittedName>
</protein>
<evidence type="ECO:0000313" key="2">
    <source>
        <dbReference type="EMBL" id="CUS27853.1"/>
    </source>
</evidence>
<evidence type="ECO:0000256" key="1">
    <source>
        <dbReference type="SAM" id="SignalP"/>
    </source>
</evidence>
<sequence>MNLIQTLLWMIFMMIMNLTNEIKWVNCSHELNEHTSETSLRGWIHTVFSFLFHNF</sequence>
<feature type="signal peptide" evidence="1">
    <location>
        <begin position="1"/>
        <end position="21"/>
    </location>
</feature>
<dbReference type="AlphaFoldDB" id="A0A0U5KIV9"/>
<gene>
    <name evidence="2" type="primary">MEG-27</name>
</gene>
<proteinExistence type="predicted"/>
<accession>A0A0U5KIV9</accession>
<feature type="chain" id="PRO_5006860825" evidence="1">
    <location>
        <begin position="22"/>
        <end position="55"/>
    </location>
</feature>
<keyword evidence="1" id="KW-0732">Signal</keyword>
<reference evidence="2" key="1">
    <citation type="journal article" date="2015" name="PLoS Negl. Trop. Dis.">
        <title>The Schistosome Esophagus Is a 'Hotspot' for Microexon and Lysosomal Hydrolase Gene Expression: Implications for Blood Processing.</title>
        <authorList>
            <person name="Wilson R.A."/>
            <person name="Li X.H."/>
            <person name="MacDonald S."/>
            <person name="Neves L.X."/>
            <person name="Vitoriano-Souza J."/>
            <person name="Leite L.C."/>
            <person name="Farias L.P."/>
            <person name="James S."/>
            <person name="Ashton P.D."/>
            <person name="DeMarco R."/>
            <person name="Castro Borges W."/>
        </authorList>
    </citation>
    <scope>NUCLEOTIDE SEQUENCE</scope>
    <source>
        <strain evidence="2">Puerto Rico</strain>
    </source>
</reference>
<organism evidence="2">
    <name type="scientific">Schistosoma mansoni</name>
    <name type="common">Blood fluke</name>
    <dbReference type="NCBI Taxonomy" id="6183"/>
    <lineage>
        <taxon>Eukaryota</taxon>
        <taxon>Metazoa</taxon>
        <taxon>Spiralia</taxon>
        <taxon>Lophotrochozoa</taxon>
        <taxon>Platyhelminthes</taxon>
        <taxon>Trematoda</taxon>
        <taxon>Digenea</taxon>
        <taxon>Strigeidida</taxon>
        <taxon>Schistosomatoidea</taxon>
        <taxon>Schistosomatidae</taxon>
        <taxon>Schistosoma</taxon>
    </lineage>
</organism>
<dbReference type="EMBL" id="LN898189">
    <property type="protein sequence ID" value="CUS27853.1"/>
    <property type="molecule type" value="Genomic_DNA"/>
</dbReference>
<name>A0A0U5KIV9_SCHMA</name>